<protein>
    <recommendedName>
        <fullName evidence="4">Holin</fullName>
    </recommendedName>
</protein>
<dbReference type="Proteomes" id="UP001596143">
    <property type="component" value="Unassembled WGS sequence"/>
</dbReference>
<proteinExistence type="predicted"/>
<evidence type="ECO:0008006" key="4">
    <source>
        <dbReference type="Google" id="ProtNLM"/>
    </source>
</evidence>
<keyword evidence="3" id="KW-1185">Reference proteome</keyword>
<dbReference type="RefSeq" id="WP_270896886.1">
    <property type="nucleotide sequence ID" value="NZ_JBHSPF010000058.1"/>
</dbReference>
<reference evidence="3" key="1">
    <citation type="journal article" date="2019" name="Int. J. Syst. Evol. Microbiol.">
        <title>The Global Catalogue of Microorganisms (GCM) 10K type strain sequencing project: providing services to taxonomists for standard genome sequencing and annotation.</title>
        <authorList>
            <consortium name="The Broad Institute Genomics Platform"/>
            <consortium name="The Broad Institute Genome Sequencing Center for Infectious Disease"/>
            <person name="Wu L."/>
            <person name="Ma J."/>
        </authorList>
    </citation>
    <scope>NUCLEOTIDE SEQUENCE [LARGE SCALE GENOMIC DNA]</scope>
    <source>
        <strain evidence="3">CGMCC 1.15790</strain>
    </source>
</reference>
<evidence type="ECO:0000313" key="3">
    <source>
        <dbReference type="Proteomes" id="UP001596143"/>
    </source>
</evidence>
<comment type="caution">
    <text evidence="2">The sequence shown here is derived from an EMBL/GenBank/DDBJ whole genome shotgun (WGS) entry which is preliminary data.</text>
</comment>
<keyword evidence="1" id="KW-1133">Transmembrane helix</keyword>
<evidence type="ECO:0000256" key="1">
    <source>
        <dbReference type="SAM" id="Phobius"/>
    </source>
</evidence>
<accession>A0ABW0U837</accession>
<name>A0ABW0U837_9BACI</name>
<keyword evidence="1" id="KW-0472">Membrane</keyword>
<feature type="transmembrane region" description="Helical" evidence="1">
    <location>
        <begin position="6"/>
        <end position="25"/>
    </location>
</feature>
<feature type="transmembrane region" description="Helical" evidence="1">
    <location>
        <begin position="37"/>
        <end position="54"/>
    </location>
</feature>
<organism evidence="2 3">
    <name type="scientific">Aliibacillus thermotolerans</name>
    <dbReference type="NCBI Taxonomy" id="1834418"/>
    <lineage>
        <taxon>Bacteria</taxon>
        <taxon>Bacillati</taxon>
        <taxon>Bacillota</taxon>
        <taxon>Bacilli</taxon>
        <taxon>Bacillales</taxon>
        <taxon>Bacillaceae</taxon>
        <taxon>Aliibacillus</taxon>
    </lineage>
</organism>
<evidence type="ECO:0000313" key="2">
    <source>
        <dbReference type="EMBL" id="MFC5629298.1"/>
    </source>
</evidence>
<sequence length="84" mass="9442">MEILFVLIVIVIVAVYFSPFFLESLQASFPYYNTIRRIRYTIVFGGIGLLYAITGASVDIKDMFFGMIAGSFIDLLLSQKTSSQ</sequence>
<keyword evidence="1" id="KW-0812">Transmembrane</keyword>
<dbReference type="EMBL" id="JBHSPF010000058">
    <property type="protein sequence ID" value="MFC5629298.1"/>
    <property type="molecule type" value="Genomic_DNA"/>
</dbReference>
<gene>
    <name evidence="2" type="ORF">ACFPTR_10580</name>
</gene>